<keyword evidence="3" id="KW-1003">Cell membrane</keyword>
<dbReference type="InterPro" id="IPR014047">
    <property type="entry name" value="Chr_Tranpt_l_chain"/>
</dbReference>
<keyword evidence="6 8" id="KW-0472">Membrane</keyword>
<dbReference type="Proteomes" id="UP000031561">
    <property type="component" value="Unassembled WGS sequence"/>
</dbReference>
<dbReference type="NCBIfam" id="TIGR00937">
    <property type="entry name" value="2A51"/>
    <property type="match status" value="1"/>
</dbReference>
<dbReference type="InterPro" id="IPR003370">
    <property type="entry name" value="Chromate_transpt"/>
</dbReference>
<keyword evidence="5 8" id="KW-1133">Transmembrane helix</keyword>
<evidence type="ECO:0000313" key="10">
    <source>
        <dbReference type="Proteomes" id="UP000031561"/>
    </source>
</evidence>
<protein>
    <submittedName>
        <fullName evidence="9">Chromate transporter</fullName>
    </submittedName>
</protein>
<gene>
    <name evidence="9" type="ORF">QQ91_0008655</name>
</gene>
<feature type="transmembrane region" description="Helical" evidence="8">
    <location>
        <begin position="309"/>
        <end position="331"/>
    </location>
</feature>
<feature type="transmembrane region" description="Helical" evidence="8">
    <location>
        <begin position="145"/>
        <end position="164"/>
    </location>
</feature>
<reference evidence="9 10" key="1">
    <citation type="journal article" date="2015" name="Genome Announc.">
        <title>Draft Genome Sequence of Filamentous Marine Cyanobacterium Lyngbya confervoides Strain BDU141951.</title>
        <authorList>
            <person name="Chandrababunaidu M.M."/>
            <person name="Sen D."/>
            <person name="Tripathy S."/>
        </authorList>
    </citation>
    <scope>NUCLEOTIDE SEQUENCE [LARGE SCALE GENOMIC DNA]</scope>
    <source>
        <strain evidence="9 10">BDU141951</strain>
    </source>
</reference>
<evidence type="ECO:0000256" key="7">
    <source>
        <dbReference type="SAM" id="MobiDB-lite"/>
    </source>
</evidence>
<accession>A0ABD4T2P1</accession>
<feature type="transmembrane region" description="Helical" evidence="8">
    <location>
        <begin position="239"/>
        <end position="262"/>
    </location>
</feature>
<feature type="region of interest" description="Disordered" evidence="7">
    <location>
        <begin position="1"/>
        <end position="29"/>
    </location>
</feature>
<evidence type="ECO:0000256" key="3">
    <source>
        <dbReference type="ARBA" id="ARBA00022475"/>
    </source>
</evidence>
<evidence type="ECO:0000313" key="9">
    <source>
        <dbReference type="EMBL" id="MCM1982891.1"/>
    </source>
</evidence>
<feature type="transmembrane region" description="Helical" evidence="8">
    <location>
        <begin position="41"/>
        <end position="62"/>
    </location>
</feature>
<evidence type="ECO:0000256" key="6">
    <source>
        <dbReference type="ARBA" id="ARBA00023136"/>
    </source>
</evidence>
<feature type="transmembrane region" description="Helical" evidence="8">
    <location>
        <begin position="111"/>
        <end position="133"/>
    </location>
</feature>
<name>A0ABD4T2P1_9CYAN</name>
<comment type="subcellular location">
    <subcellularLocation>
        <location evidence="1">Cell membrane</location>
        <topology evidence="1">Multi-pass membrane protein</topology>
    </subcellularLocation>
</comment>
<evidence type="ECO:0000256" key="5">
    <source>
        <dbReference type="ARBA" id="ARBA00022989"/>
    </source>
</evidence>
<dbReference type="Pfam" id="PF02417">
    <property type="entry name" value="Chromate_transp"/>
    <property type="match status" value="2"/>
</dbReference>
<keyword evidence="4 8" id="KW-0812">Transmembrane</keyword>
<organism evidence="9 10">
    <name type="scientific">Lyngbya confervoides BDU141951</name>
    <dbReference type="NCBI Taxonomy" id="1574623"/>
    <lineage>
        <taxon>Bacteria</taxon>
        <taxon>Bacillati</taxon>
        <taxon>Cyanobacteriota</taxon>
        <taxon>Cyanophyceae</taxon>
        <taxon>Oscillatoriophycideae</taxon>
        <taxon>Oscillatoriales</taxon>
        <taxon>Microcoleaceae</taxon>
        <taxon>Lyngbya</taxon>
    </lineage>
</organism>
<sequence length="409" mass="43419">MSTESSDPSLKPASAASAASSPDPGASQPGELRGWAKLVELAWVFGRLGTLAFGGPAAHIAMMDEEVVRRRQWMSPETLLDLMGLTSLIPGPNSTELAIHIGYSRAGWSGLWIAGISFMLPAVSLVGALAVLYQRYQTVPQLAGWLSGIQAVIIAIILQAVWTLGRKAVRDRTTALVAIAALVGFALGINELLLLLICGIAVLLVRLGQTRFWPGLLFPLGTSPWATLPKAPDSPQWTAVFWVFLKVGSVLYGSGYVLFAFLQRDLVERWHWLTAQQLLDAIAVGQMTPGPVLTTATFVGYLVAGFPGAIAATIGIFLPAFLLVGLITPWISTLRTHPSLRAFLDGVNVASLALMVGVTYTLARTAVVSPVTLALALVAMIAIFGFKVRPPWVLLLGALGGGAAQFFNG</sequence>
<evidence type="ECO:0000256" key="1">
    <source>
        <dbReference type="ARBA" id="ARBA00004651"/>
    </source>
</evidence>
<proteinExistence type="inferred from homology"/>
<comment type="similarity">
    <text evidence="2">Belongs to the chromate ion transporter (CHR) (TC 2.A.51) family.</text>
</comment>
<evidence type="ECO:0000256" key="2">
    <source>
        <dbReference type="ARBA" id="ARBA00005262"/>
    </source>
</evidence>
<comment type="caution">
    <text evidence="9">The sequence shown here is derived from an EMBL/GenBank/DDBJ whole genome shotgun (WGS) entry which is preliminary data.</text>
</comment>
<feature type="transmembrane region" description="Helical" evidence="8">
    <location>
        <begin position="176"/>
        <end position="205"/>
    </location>
</feature>
<dbReference type="EMBL" id="JTHE03000047">
    <property type="protein sequence ID" value="MCM1982891.1"/>
    <property type="molecule type" value="Genomic_DNA"/>
</dbReference>
<evidence type="ECO:0000256" key="8">
    <source>
        <dbReference type="SAM" id="Phobius"/>
    </source>
</evidence>
<feature type="transmembrane region" description="Helical" evidence="8">
    <location>
        <begin position="282"/>
        <end position="303"/>
    </location>
</feature>
<feature type="transmembrane region" description="Helical" evidence="8">
    <location>
        <begin position="343"/>
        <end position="362"/>
    </location>
</feature>
<dbReference type="PANTHER" id="PTHR33567">
    <property type="entry name" value="CHROMATE ION TRANSPORTER (EUROFUNG)"/>
    <property type="match status" value="1"/>
</dbReference>
<feature type="transmembrane region" description="Helical" evidence="8">
    <location>
        <begin position="368"/>
        <end position="386"/>
    </location>
</feature>
<dbReference type="GO" id="GO:0005886">
    <property type="term" value="C:plasma membrane"/>
    <property type="evidence" value="ECO:0007669"/>
    <property type="project" value="UniProtKB-SubCell"/>
</dbReference>
<dbReference type="AlphaFoldDB" id="A0ABD4T2P1"/>
<dbReference type="PIRSF" id="PIRSF004810">
    <property type="entry name" value="ChrA"/>
    <property type="match status" value="1"/>
</dbReference>
<evidence type="ECO:0000256" key="4">
    <source>
        <dbReference type="ARBA" id="ARBA00022692"/>
    </source>
</evidence>
<dbReference type="PANTHER" id="PTHR33567:SF3">
    <property type="entry name" value="CHROMATE ION TRANSPORTER (EUROFUNG)"/>
    <property type="match status" value="1"/>
</dbReference>
<keyword evidence="10" id="KW-1185">Reference proteome</keyword>
<dbReference type="RefSeq" id="WP_250833304.1">
    <property type="nucleotide sequence ID" value="NZ_JTHE03000047.1"/>
</dbReference>